<dbReference type="Gene3D" id="3.40.50.12370">
    <property type="match status" value="1"/>
</dbReference>
<gene>
    <name evidence="3" type="ORF">OO016_10880</name>
</gene>
<dbReference type="Pfam" id="PF00582">
    <property type="entry name" value="Usp"/>
    <property type="match status" value="1"/>
</dbReference>
<evidence type="ECO:0000256" key="1">
    <source>
        <dbReference type="ARBA" id="ARBA00008791"/>
    </source>
</evidence>
<evidence type="ECO:0000313" key="3">
    <source>
        <dbReference type="EMBL" id="MCX2720105.1"/>
    </source>
</evidence>
<dbReference type="CDD" id="cd00293">
    <property type="entry name" value="USP-like"/>
    <property type="match status" value="1"/>
</dbReference>
<comment type="caution">
    <text evidence="3">The sequence shown here is derived from an EMBL/GenBank/DDBJ whole genome shotgun (WGS) entry which is preliminary data.</text>
</comment>
<proteinExistence type="inferred from homology"/>
<dbReference type="PANTHER" id="PTHR46268">
    <property type="entry name" value="STRESS RESPONSE PROTEIN NHAX"/>
    <property type="match status" value="1"/>
</dbReference>
<dbReference type="InterPro" id="IPR006015">
    <property type="entry name" value="Universal_stress_UspA"/>
</dbReference>
<dbReference type="SUPFAM" id="SSF52402">
    <property type="entry name" value="Adenine nucleotide alpha hydrolases-like"/>
    <property type="match status" value="2"/>
</dbReference>
<dbReference type="Proteomes" id="UP001207116">
    <property type="component" value="Unassembled WGS sequence"/>
</dbReference>
<comment type="similarity">
    <text evidence="1">Belongs to the universal stress protein A family.</text>
</comment>
<feature type="domain" description="UspA" evidence="2">
    <location>
        <begin position="1"/>
        <end position="148"/>
    </location>
</feature>
<dbReference type="EMBL" id="JAPFQP010000003">
    <property type="protein sequence ID" value="MCX2720105.1"/>
    <property type="molecule type" value="Genomic_DNA"/>
</dbReference>
<name>A0AAE3SP06_9FLAO</name>
<protein>
    <submittedName>
        <fullName evidence="3">Universal stress protein</fullName>
    </submittedName>
</protein>
<dbReference type="InterPro" id="IPR006016">
    <property type="entry name" value="UspA"/>
</dbReference>
<keyword evidence="4" id="KW-1185">Reference proteome</keyword>
<dbReference type="PANTHER" id="PTHR46268:SF6">
    <property type="entry name" value="UNIVERSAL STRESS PROTEIN UP12"/>
    <property type="match status" value="1"/>
</dbReference>
<sequence length="282" mass="32309">MNKRILLPTDFSKNALNAVRYAVDLYRDVPCDFYFLNAFRISGYSIDSLTPPEPGDIAYESARKESEAGLARLLELLDLHNDNPRHEYHTIATYNSLLYAIQANIAQYDIDLVVMGTKGITGAESLIFGTNTINVMEGVTECPVLAVPQDYRYTQPREIVFPTDFKATYKRRELNYMLEIAKLHQAFIRVLHIKKESRLSREQESNRELLAAILEDSDHSFHTLEDIKVHKGIGAFVESRESDMVAFINRKHTFLGKILSKPLVNELGYHYNMPLLALNDHR</sequence>
<dbReference type="RefSeq" id="WP_266013615.1">
    <property type="nucleotide sequence ID" value="NZ_JAPFQP010000003.1"/>
</dbReference>
<evidence type="ECO:0000313" key="4">
    <source>
        <dbReference type="Proteomes" id="UP001207116"/>
    </source>
</evidence>
<dbReference type="PRINTS" id="PR01438">
    <property type="entry name" value="UNVRSLSTRESS"/>
</dbReference>
<evidence type="ECO:0000259" key="2">
    <source>
        <dbReference type="Pfam" id="PF00582"/>
    </source>
</evidence>
<dbReference type="AlphaFoldDB" id="A0AAE3SP06"/>
<reference evidence="3" key="1">
    <citation type="submission" date="2022-11" db="EMBL/GenBank/DDBJ databases">
        <title>The characterization of three novel Bacteroidetes species and genomic analysis of their roles in tidal elemental geochemical cycles.</title>
        <authorList>
            <person name="Ma K.-J."/>
        </authorList>
    </citation>
    <scope>NUCLEOTIDE SEQUENCE</scope>
    <source>
        <strain evidence="3">M415</strain>
    </source>
</reference>
<organism evidence="3 4">
    <name type="scientific">Lentiprolixibacter aurantiacus</name>
    <dbReference type="NCBI Taxonomy" id="2993939"/>
    <lineage>
        <taxon>Bacteria</taxon>
        <taxon>Pseudomonadati</taxon>
        <taxon>Bacteroidota</taxon>
        <taxon>Flavobacteriia</taxon>
        <taxon>Flavobacteriales</taxon>
        <taxon>Flavobacteriaceae</taxon>
        <taxon>Lentiprolixibacter</taxon>
    </lineage>
</organism>
<accession>A0AAE3SP06</accession>